<comment type="caution">
    <text evidence="2">The sequence shown here is derived from an EMBL/GenBank/DDBJ whole genome shotgun (WGS) entry which is preliminary data.</text>
</comment>
<dbReference type="Pfam" id="PF13432">
    <property type="entry name" value="TPR_16"/>
    <property type="match status" value="1"/>
</dbReference>
<sequence length="281" mass="30257">MKMTARNRARGIQSLSRGLAVFCVLAAGGCATHPSPPVVANAPEPKVSSSDLRGLSLQLIQKMEAEQKWYAAISYLDRYLKEWPASDQTDLLRARALAATGEPAQAERYFRRVLGTPLAAQGYQGLGLIAARGGDITRAIPLFQRATREDPTNAGILNDLGYAALQGKAWNVARNALFRAGELAPQDERVWSNIALYYLLRGDSFRAQQIMGAHDFSWEVSQRIRREADQMTGVPTSAGDHPSAAATAPSGAVMPAFPNPPLTQLFSSGNAGPATEPRSVP</sequence>
<dbReference type="SUPFAM" id="SSF48452">
    <property type="entry name" value="TPR-like"/>
    <property type="match status" value="1"/>
</dbReference>
<dbReference type="Gene3D" id="1.25.40.10">
    <property type="entry name" value="Tetratricopeptide repeat domain"/>
    <property type="match status" value="1"/>
</dbReference>
<dbReference type="InterPro" id="IPR019734">
    <property type="entry name" value="TPR_rpt"/>
</dbReference>
<evidence type="ECO:0000313" key="2">
    <source>
        <dbReference type="EMBL" id="CBI05493.1"/>
    </source>
</evidence>
<organism evidence="2">
    <name type="scientific">mine drainage metagenome</name>
    <dbReference type="NCBI Taxonomy" id="410659"/>
    <lineage>
        <taxon>unclassified sequences</taxon>
        <taxon>metagenomes</taxon>
        <taxon>ecological metagenomes</taxon>
    </lineage>
</organism>
<gene>
    <name evidence="2" type="ORF">CARN5_0976</name>
</gene>
<name>E6QE82_9ZZZZ</name>
<dbReference type="EMBL" id="CABP01000120">
    <property type="protein sequence ID" value="CBI05493.1"/>
    <property type="molecule type" value="Genomic_DNA"/>
</dbReference>
<feature type="region of interest" description="Disordered" evidence="1">
    <location>
        <begin position="230"/>
        <end position="281"/>
    </location>
</feature>
<dbReference type="Pfam" id="PF14559">
    <property type="entry name" value="TPR_19"/>
    <property type="match status" value="1"/>
</dbReference>
<dbReference type="AlphaFoldDB" id="E6QE82"/>
<proteinExistence type="predicted"/>
<accession>E6QE82</accession>
<evidence type="ECO:0000256" key="1">
    <source>
        <dbReference type="SAM" id="MobiDB-lite"/>
    </source>
</evidence>
<reference evidence="2" key="1">
    <citation type="submission" date="2009-10" db="EMBL/GenBank/DDBJ databases">
        <title>Diversity of trophic interactions inside an arsenic-rich microbial ecosystem.</title>
        <authorList>
            <person name="Bertin P.N."/>
            <person name="Heinrich-Salmeron A."/>
            <person name="Pelletier E."/>
            <person name="Goulhen-Chollet F."/>
            <person name="Arsene-Ploetze F."/>
            <person name="Gallien S."/>
            <person name="Calteau A."/>
            <person name="Vallenet D."/>
            <person name="Casiot C."/>
            <person name="Chane-Woon-Ming B."/>
            <person name="Giloteaux L."/>
            <person name="Barakat M."/>
            <person name="Bonnefoy V."/>
            <person name="Bruneel O."/>
            <person name="Chandler M."/>
            <person name="Cleiss J."/>
            <person name="Duran R."/>
            <person name="Elbaz-Poulichet F."/>
            <person name="Fonknechten N."/>
            <person name="Lauga B."/>
            <person name="Mornico D."/>
            <person name="Ortet P."/>
            <person name="Schaeffer C."/>
            <person name="Siguier P."/>
            <person name="Alexander Thil Smith A."/>
            <person name="Van Dorsselaer A."/>
            <person name="Weissenbach J."/>
            <person name="Medigue C."/>
            <person name="Le Paslier D."/>
        </authorList>
    </citation>
    <scope>NUCLEOTIDE SEQUENCE</scope>
</reference>
<dbReference type="PROSITE" id="PS50005">
    <property type="entry name" value="TPR"/>
    <property type="match status" value="1"/>
</dbReference>
<dbReference type="PROSITE" id="PS51257">
    <property type="entry name" value="PROKAR_LIPOPROTEIN"/>
    <property type="match status" value="1"/>
</dbReference>
<protein>
    <submittedName>
        <fullName evidence="2">Uncharacterized protein</fullName>
    </submittedName>
</protein>
<dbReference type="InterPro" id="IPR011990">
    <property type="entry name" value="TPR-like_helical_dom_sf"/>
</dbReference>